<evidence type="ECO:0000313" key="14">
    <source>
        <dbReference type="Proteomes" id="UP000284152"/>
    </source>
</evidence>
<feature type="transmembrane region" description="Helical" evidence="6">
    <location>
        <begin position="26"/>
        <end position="43"/>
    </location>
</feature>
<dbReference type="InterPro" id="IPR003339">
    <property type="entry name" value="ABC/ECF_trnsptr_transmembrane"/>
</dbReference>
<dbReference type="EMBL" id="QRUK01000006">
    <property type="protein sequence ID" value="RGR59854.1"/>
    <property type="molecule type" value="Genomic_DNA"/>
</dbReference>
<feature type="transmembrane region" description="Helical" evidence="6">
    <location>
        <begin position="249"/>
        <end position="267"/>
    </location>
</feature>
<dbReference type="Proteomes" id="UP000283652">
    <property type="component" value="Unassembled WGS sequence"/>
</dbReference>
<dbReference type="Pfam" id="PF02361">
    <property type="entry name" value="CbiQ"/>
    <property type="match status" value="1"/>
</dbReference>
<dbReference type="RefSeq" id="WP_117649123.1">
    <property type="nucleotide sequence ID" value="NZ_AP031430.1"/>
</dbReference>
<evidence type="ECO:0000313" key="7">
    <source>
        <dbReference type="EMBL" id="RGK49797.1"/>
    </source>
</evidence>
<sequence length="268" mass="29584">MEKSYLEKIQIHKENKLAGLHPGAKLWVVILYTVCTFILNSIHLTEVGLSLAVIPWFLVVLILCATSGAMKKCVKAFKAVAFIALVIFVVQTFIVPGGEVLWRFGILRICEKGLRTAISLSFMVMDIAGIFVWYFQTTSNKEIARALEESGMNYKAVYVFTSSLSMIDILSGNSKTIMNAQKARGVETEGNMIVRAKAFFPTLVPLILGAVIGSEERVLTLEARGFSMQCEKTHMFNLEKSGLESTVKIASVVVTILVIAGRVALWIL</sequence>
<evidence type="ECO:0008006" key="15">
    <source>
        <dbReference type="Google" id="ProtNLM"/>
    </source>
</evidence>
<protein>
    <recommendedName>
        <fullName evidence="15">Energy-coupling factor transporter transmembrane protein EcfT</fullName>
    </recommendedName>
</protein>
<comment type="subcellular location">
    <subcellularLocation>
        <location evidence="1">Membrane</location>
        <topology evidence="1">Multi-pass membrane protein</topology>
    </subcellularLocation>
</comment>
<dbReference type="EMBL" id="QRPD01000010">
    <property type="protein sequence ID" value="RHL86606.1"/>
    <property type="molecule type" value="Genomic_DNA"/>
</dbReference>
<dbReference type="Proteomes" id="UP000284152">
    <property type="component" value="Unassembled WGS sequence"/>
</dbReference>
<dbReference type="GO" id="GO:0005886">
    <property type="term" value="C:plasma membrane"/>
    <property type="evidence" value="ECO:0007669"/>
    <property type="project" value="UniProtKB-ARBA"/>
</dbReference>
<organism evidence="7 11">
    <name type="scientific">Dorea formicigenerans</name>
    <dbReference type="NCBI Taxonomy" id="39486"/>
    <lineage>
        <taxon>Bacteria</taxon>
        <taxon>Bacillati</taxon>
        <taxon>Bacillota</taxon>
        <taxon>Clostridia</taxon>
        <taxon>Lachnospirales</taxon>
        <taxon>Lachnospiraceae</taxon>
        <taxon>Dorea</taxon>
    </lineage>
</organism>
<evidence type="ECO:0000313" key="9">
    <source>
        <dbReference type="EMBL" id="RHK63582.1"/>
    </source>
</evidence>
<feature type="transmembrane region" description="Helical" evidence="6">
    <location>
        <begin position="114"/>
        <end position="135"/>
    </location>
</feature>
<comment type="caution">
    <text evidence="7">The sequence shown here is derived from an EMBL/GenBank/DDBJ whole genome shotgun (WGS) entry which is preliminary data.</text>
</comment>
<evidence type="ECO:0000256" key="1">
    <source>
        <dbReference type="ARBA" id="ARBA00004141"/>
    </source>
</evidence>
<feature type="transmembrane region" description="Helical" evidence="6">
    <location>
        <begin position="49"/>
        <end position="69"/>
    </location>
</feature>
<dbReference type="PANTHER" id="PTHR34857:SF2">
    <property type="entry name" value="SLL0384 PROTEIN"/>
    <property type="match status" value="1"/>
</dbReference>
<name>A0A3E4MJI3_9FIRM</name>
<dbReference type="Proteomes" id="UP000261208">
    <property type="component" value="Unassembled WGS sequence"/>
</dbReference>
<dbReference type="AlphaFoldDB" id="A0A3E4MJI3"/>
<dbReference type="EMBL" id="QRNS01000010">
    <property type="protein sequence ID" value="RHK63582.1"/>
    <property type="molecule type" value="Genomic_DNA"/>
</dbReference>
<dbReference type="EMBL" id="QSQQ01000003">
    <property type="protein sequence ID" value="RGK49797.1"/>
    <property type="molecule type" value="Genomic_DNA"/>
</dbReference>
<evidence type="ECO:0000256" key="6">
    <source>
        <dbReference type="SAM" id="Phobius"/>
    </source>
</evidence>
<proteinExistence type="predicted"/>
<evidence type="ECO:0000256" key="5">
    <source>
        <dbReference type="ARBA" id="ARBA00023136"/>
    </source>
</evidence>
<feature type="transmembrane region" description="Helical" evidence="6">
    <location>
        <begin position="76"/>
        <end position="94"/>
    </location>
</feature>
<keyword evidence="2" id="KW-1003">Cell membrane</keyword>
<evidence type="ECO:0000313" key="13">
    <source>
        <dbReference type="Proteomes" id="UP000283652"/>
    </source>
</evidence>
<dbReference type="CDD" id="cd16914">
    <property type="entry name" value="EcfT"/>
    <property type="match status" value="1"/>
</dbReference>
<evidence type="ECO:0000313" key="8">
    <source>
        <dbReference type="EMBL" id="RGR59854.1"/>
    </source>
</evidence>
<keyword evidence="4 6" id="KW-1133">Transmembrane helix</keyword>
<evidence type="ECO:0000256" key="3">
    <source>
        <dbReference type="ARBA" id="ARBA00022692"/>
    </source>
</evidence>
<keyword evidence="5 6" id="KW-0472">Membrane</keyword>
<evidence type="ECO:0000313" key="10">
    <source>
        <dbReference type="EMBL" id="RHL86606.1"/>
    </source>
</evidence>
<dbReference type="InterPro" id="IPR051611">
    <property type="entry name" value="ECF_transporter_component"/>
</dbReference>
<dbReference type="PANTHER" id="PTHR34857">
    <property type="entry name" value="SLL0384 PROTEIN"/>
    <property type="match status" value="1"/>
</dbReference>
<evidence type="ECO:0000256" key="4">
    <source>
        <dbReference type="ARBA" id="ARBA00022989"/>
    </source>
</evidence>
<evidence type="ECO:0000256" key="2">
    <source>
        <dbReference type="ARBA" id="ARBA00022475"/>
    </source>
</evidence>
<keyword evidence="3 6" id="KW-0812">Transmembrane</keyword>
<dbReference type="Proteomes" id="UP000283325">
    <property type="component" value="Unassembled WGS sequence"/>
</dbReference>
<evidence type="ECO:0000313" key="11">
    <source>
        <dbReference type="Proteomes" id="UP000261208"/>
    </source>
</evidence>
<accession>A0A3E4MJI3</accession>
<reference evidence="11 12" key="1">
    <citation type="submission" date="2018-08" db="EMBL/GenBank/DDBJ databases">
        <title>A genome reference for cultivated species of the human gut microbiota.</title>
        <authorList>
            <person name="Zou Y."/>
            <person name="Xue W."/>
            <person name="Luo G."/>
        </authorList>
    </citation>
    <scope>NUCLEOTIDE SEQUENCE [LARGE SCALE GENOMIC DNA]</scope>
    <source>
        <strain evidence="8 13">AF25-11</strain>
        <strain evidence="10 12">AF36-1BH</strain>
        <strain evidence="9 14">AF42-21</strain>
        <strain evidence="7 11">TF11-11</strain>
    </source>
</reference>
<gene>
    <name evidence="9" type="ORF">DW054_07850</name>
    <name evidence="8" type="ORF">DWY33_05160</name>
    <name evidence="10" type="ORF">DWZ98_11500</name>
    <name evidence="7" type="ORF">DXD10_03925</name>
</gene>
<evidence type="ECO:0000313" key="12">
    <source>
        <dbReference type="Proteomes" id="UP000283325"/>
    </source>
</evidence>